<evidence type="ECO:0000313" key="3">
    <source>
        <dbReference type="Proteomes" id="UP000193067"/>
    </source>
</evidence>
<evidence type="ECO:0000313" key="2">
    <source>
        <dbReference type="EMBL" id="OSD00574.1"/>
    </source>
</evidence>
<organism evidence="2 3">
    <name type="scientific">Trametes coccinea (strain BRFM310)</name>
    <name type="common">Pycnoporus coccineus</name>
    <dbReference type="NCBI Taxonomy" id="1353009"/>
    <lineage>
        <taxon>Eukaryota</taxon>
        <taxon>Fungi</taxon>
        <taxon>Dikarya</taxon>
        <taxon>Basidiomycota</taxon>
        <taxon>Agaricomycotina</taxon>
        <taxon>Agaricomycetes</taxon>
        <taxon>Polyporales</taxon>
        <taxon>Polyporaceae</taxon>
        <taxon>Trametes</taxon>
    </lineage>
</organism>
<evidence type="ECO:0000256" key="1">
    <source>
        <dbReference type="SAM" id="MobiDB-lite"/>
    </source>
</evidence>
<accession>A0A1Y2IIX4</accession>
<dbReference type="AlphaFoldDB" id="A0A1Y2IIX4"/>
<protein>
    <submittedName>
        <fullName evidence="2">Uncharacterized protein</fullName>
    </submittedName>
</protein>
<dbReference type="EMBL" id="KZ084117">
    <property type="protein sequence ID" value="OSD00574.1"/>
    <property type="molecule type" value="Genomic_DNA"/>
</dbReference>
<reference evidence="2 3" key="1">
    <citation type="journal article" date="2015" name="Biotechnol. Biofuels">
        <title>Enhanced degradation of softwood versus hardwood by the white-rot fungus Pycnoporus coccineus.</title>
        <authorList>
            <person name="Couturier M."/>
            <person name="Navarro D."/>
            <person name="Chevret D."/>
            <person name="Henrissat B."/>
            <person name="Piumi F."/>
            <person name="Ruiz-Duenas F.J."/>
            <person name="Martinez A.T."/>
            <person name="Grigoriev I.V."/>
            <person name="Riley R."/>
            <person name="Lipzen A."/>
            <person name="Berrin J.G."/>
            <person name="Master E.R."/>
            <person name="Rosso M.N."/>
        </authorList>
    </citation>
    <scope>NUCLEOTIDE SEQUENCE [LARGE SCALE GENOMIC DNA]</scope>
    <source>
        <strain evidence="2 3">BRFM310</strain>
    </source>
</reference>
<dbReference type="Proteomes" id="UP000193067">
    <property type="component" value="Unassembled WGS sequence"/>
</dbReference>
<keyword evidence="3" id="KW-1185">Reference proteome</keyword>
<feature type="region of interest" description="Disordered" evidence="1">
    <location>
        <begin position="64"/>
        <end position="83"/>
    </location>
</feature>
<name>A0A1Y2IIX4_TRAC3</name>
<proteinExistence type="predicted"/>
<sequence>MGLTRREMLSEYCSVLYKPAPPRRAVRTEEPGHPSSGLFSLNAIARGRHLIVNGRVWGSRALRGSSSKVADGPGLQRTSQASHALHHGYSQLTAIGSLRGKMRGDWTRAYEKRHSRFAFSQGGEHRTGRWPTVKSYRSMTSSVAPVLHGRACFQPWRRQGFAPDDYGSIVWATPSGGAGQGVAESWAAGSTRRRMRVSWIE</sequence>
<gene>
    <name evidence="2" type="ORF">PYCCODRAFT_667155</name>
</gene>